<organism evidence="3 4">
    <name type="scientific">Culex pipiens pipiens</name>
    <name type="common">Northern house mosquito</name>
    <dbReference type="NCBI Taxonomy" id="38569"/>
    <lineage>
        <taxon>Eukaryota</taxon>
        <taxon>Metazoa</taxon>
        <taxon>Ecdysozoa</taxon>
        <taxon>Arthropoda</taxon>
        <taxon>Hexapoda</taxon>
        <taxon>Insecta</taxon>
        <taxon>Pterygota</taxon>
        <taxon>Neoptera</taxon>
        <taxon>Endopterygota</taxon>
        <taxon>Diptera</taxon>
        <taxon>Nematocera</taxon>
        <taxon>Culicoidea</taxon>
        <taxon>Culicidae</taxon>
        <taxon>Culicinae</taxon>
        <taxon>Culicini</taxon>
        <taxon>Culex</taxon>
        <taxon>Culex</taxon>
    </lineage>
</organism>
<dbReference type="EMBL" id="JBEHCU010005189">
    <property type="protein sequence ID" value="KAL1400604.1"/>
    <property type="molecule type" value="Genomic_DNA"/>
</dbReference>
<feature type="chain" id="PRO_5044832436" evidence="2">
    <location>
        <begin position="18"/>
        <end position="168"/>
    </location>
</feature>
<keyword evidence="2" id="KW-0732">Signal</keyword>
<feature type="compositionally biased region" description="Polar residues" evidence="1">
    <location>
        <begin position="76"/>
        <end position="90"/>
    </location>
</feature>
<comment type="caution">
    <text evidence="3">The sequence shown here is derived from an EMBL/GenBank/DDBJ whole genome shotgun (WGS) entry which is preliminary data.</text>
</comment>
<proteinExistence type="predicted"/>
<gene>
    <name evidence="3" type="ORF">pipiens_002048</name>
</gene>
<evidence type="ECO:0000256" key="2">
    <source>
        <dbReference type="SAM" id="SignalP"/>
    </source>
</evidence>
<feature type="signal peptide" evidence="2">
    <location>
        <begin position="1"/>
        <end position="17"/>
    </location>
</feature>
<feature type="compositionally biased region" description="Acidic residues" evidence="1">
    <location>
        <begin position="104"/>
        <end position="126"/>
    </location>
</feature>
<protein>
    <submittedName>
        <fullName evidence="3">Uncharacterized protein</fullName>
    </submittedName>
</protein>
<sequence>MKLLLLLCLISASVVLGKPLDEADAQGSNDLNIRDAIEDEKLQMLQNLKKATKKHNRKMKNLPRRQNRKRIHKNLLKSQNQKHLIMTKNNKTLRMKKPKNCQEPVEEPEPEEPEASGDEENAEEDRPEPPRPPKHPHHGHGKPHHGHEPPRAGPGHHHRPGGPRPVIY</sequence>
<evidence type="ECO:0000313" key="3">
    <source>
        <dbReference type="EMBL" id="KAL1400604.1"/>
    </source>
</evidence>
<feature type="region of interest" description="Disordered" evidence="1">
    <location>
        <begin position="52"/>
        <end position="168"/>
    </location>
</feature>
<feature type="compositionally biased region" description="Basic residues" evidence="1">
    <location>
        <begin position="52"/>
        <end position="75"/>
    </location>
</feature>
<name>A0ABD1DQF2_CULPP</name>
<evidence type="ECO:0000256" key="1">
    <source>
        <dbReference type="SAM" id="MobiDB-lite"/>
    </source>
</evidence>
<dbReference type="Proteomes" id="UP001562425">
    <property type="component" value="Unassembled WGS sequence"/>
</dbReference>
<dbReference type="AlphaFoldDB" id="A0ABD1DQF2"/>
<keyword evidence="4" id="KW-1185">Reference proteome</keyword>
<evidence type="ECO:0000313" key="4">
    <source>
        <dbReference type="Proteomes" id="UP001562425"/>
    </source>
</evidence>
<reference evidence="3 4" key="1">
    <citation type="submission" date="2024-05" db="EMBL/GenBank/DDBJ databases">
        <title>Culex pipiens pipiens assembly and annotation.</title>
        <authorList>
            <person name="Alout H."/>
            <person name="Durand T."/>
        </authorList>
    </citation>
    <scope>NUCLEOTIDE SEQUENCE [LARGE SCALE GENOMIC DNA]</scope>
    <source>
        <strain evidence="3">HA-2024</strain>
        <tissue evidence="3">Whole body</tissue>
    </source>
</reference>
<feature type="compositionally biased region" description="Basic residues" evidence="1">
    <location>
        <begin position="132"/>
        <end position="145"/>
    </location>
</feature>
<accession>A0ABD1DQF2</accession>